<accession>A0A0C9ZI67</accession>
<dbReference type="OrthoDB" id="10377210at2759"/>
<gene>
    <name evidence="1" type="ORF">CY34DRAFT_810697</name>
</gene>
<dbReference type="AlphaFoldDB" id="A0A0C9ZI67"/>
<sequence>MNANLLPVVQANSKQAKLLGTVRSIRTAHCTSPANWKATDMWTTSQCLQMIIASCVRTFRLVQAQVAGRLEDTPMVDLSRVMVGN</sequence>
<evidence type="ECO:0000313" key="1">
    <source>
        <dbReference type="EMBL" id="KIK37085.1"/>
    </source>
</evidence>
<keyword evidence="2" id="KW-1185">Reference proteome</keyword>
<dbReference type="InParanoid" id="A0A0C9ZI67"/>
<reference evidence="1 2" key="1">
    <citation type="submission" date="2014-04" db="EMBL/GenBank/DDBJ databases">
        <authorList>
            <consortium name="DOE Joint Genome Institute"/>
            <person name="Kuo A."/>
            <person name="Ruytinx J."/>
            <person name="Rineau F."/>
            <person name="Colpaert J."/>
            <person name="Kohler A."/>
            <person name="Nagy L.G."/>
            <person name="Floudas D."/>
            <person name="Copeland A."/>
            <person name="Barry K.W."/>
            <person name="Cichocki N."/>
            <person name="Veneault-Fourrey C."/>
            <person name="LaButti K."/>
            <person name="Lindquist E.A."/>
            <person name="Lipzen A."/>
            <person name="Lundell T."/>
            <person name="Morin E."/>
            <person name="Murat C."/>
            <person name="Sun H."/>
            <person name="Tunlid A."/>
            <person name="Henrissat B."/>
            <person name="Grigoriev I.V."/>
            <person name="Hibbett D.S."/>
            <person name="Martin F."/>
            <person name="Nordberg H.P."/>
            <person name="Cantor M.N."/>
            <person name="Hua S.X."/>
        </authorList>
    </citation>
    <scope>NUCLEOTIDE SEQUENCE [LARGE SCALE GENOMIC DNA]</scope>
    <source>
        <strain evidence="1 2">UH-Slu-Lm8-n1</strain>
    </source>
</reference>
<name>A0A0C9ZI67_9AGAM</name>
<organism evidence="1 2">
    <name type="scientific">Suillus luteus UH-Slu-Lm8-n1</name>
    <dbReference type="NCBI Taxonomy" id="930992"/>
    <lineage>
        <taxon>Eukaryota</taxon>
        <taxon>Fungi</taxon>
        <taxon>Dikarya</taxon>
        <taxon>Basidiomycota</taxon>
        <taxon>Agaricomycotina</taxon>
        <taxon>Agaricomycetes</taxon>
        <taxon>Agaricomycetidae</taxon>
        <taxon>Boletales</taxon>
        <taxon>Suillineae</taxon>
        <taxon>Suillaceae</taxon>
        <taxon>Suillus</taxon>
    </lineage>
</organism>
<protein>
    <submittedName>
        <fullName evidence="1">Uncharacterized protein</fullName>
    </submittedName>
</protein>
<proteinExistence type="predicted"/>
<reference evidence="2" key="2">
    <citation type="submission" date="2015-01" db="EMBL/GenBank/DDBJ databases">
        <title>Evolutionary Origins and Diversification of the Mycorrhizal Mutualists.</title>
        <authorList>
            <consortium name="DOE Joint Genome Institute"/>
            <consortium name="Mycorrhizal Genomics Consortium"/>
            <person name="Kohler A."/>
            <person name="Kuo A."/>
            <person name="Nagy L.G."/>
            <person name="Floudas D."/>
            <person name="Copeland A."/>
            <person name="Barry K.W."/>
            <person name="Cichocki N."/>
            <person name="Veneault-Fourrey C."/>
            <person name="LaButti K."/>
            <person name="Lindquist E.A."/>
            <person name="Lipzen A."/>
            <person name="Lundell T."/>
            <person name="Morin E."/>
            <person name="Murat C."/>
            <person name="Riley R."/>
            <person name="Ohm R."/>
            <person name="Sun H."/>
            <person name="Tunlid A."/>
            <person name="Henrissat B."/>
            <person name="Grigoriev I.V."/>
            <person name="Hibbett D.S."/>
            <person name="Martin F."/>
        </authorList>
    </citation>
    <scope>NUCLEOTIDE SEQUENCE [LARGE SCALE GENOMIC DNA]</scope>
    <source>
        <strain evidence="2">UH-Slu-Lm8-n1</strain>
    </source>
</reference>
<evidence type="ECO:0000313" key="2">
    <source>
        <dbReference type="Proteomes" id="UP000054485"/>
    </source>
</evidence>
<dbReference type="HOGENOM" id="CLU_2514146_0_0_1"/>
<dbReference type="Proteomes" id="UP000054485">
    <property type="component" value="Unassembled WGS sequence"/>
</dbReference>
<dbReference type="EMBL" id="KN835476">
    <property type="protein sequence ID" value="KIK37085.1"/>
    <property type="molecule type" value="Genomic_DNA"/>
</dbReference>